<dbReference type="InterPro" id="IPR038157">
    <property type="entry name" value="FeoA_core_dom"/>
</dbReference>
<dbReference type="InterPro" id="IPR008988">
    <property type="entry name" value="Transcriptional_repressor_C"/>
</dbReference>
<protein>
    <submittedName>
        <fullName evidence="3">FeoA family protein</fullName>
    </submittedName>
</protein>
<dbReference type="AlphaFoldDB" id="G8TVY1"/>
<dbReference type="STRING" id="679936.Sulac_1328"/>
<sequence length="74" mass="7834">MTLDRVKVGQSVVIDTFLTPESSAEAIRLGLVPGHRLTVVHKVSGGPVVVRTAVTEIAVGHTLARQIDVRPANP</sequence>
<reference evidence="4" key="1">
    <citation type="submission" date="2011-12" db="EMBL/GenBank/DDBJ databases">
        <title>The complete genome of chromosome of Sulfobacillus acidophilus DSM 10332.</title>
        <authorList>
            <person name="Lucas S."/>
            <person name="Han J."/>
            <person name="Lapidus A."/>
            <person name="Bruce D."/>
            <person name="Goodwin L."/>
            <person name="Pitluck S."/>
            <person name="Peters L."/>
            <person name="Kyrpides N."/>
            <person name="Mavromatis K."/>
            <person name="Ivanova N."/>
            <person name="Mikhailova N."/>
            <person name="Chertkov O."/>
            <person name="Saunders E."/>
            <person name="Detter J.C."/>
            <person name="Tapia R."/>
            <person name="Han C."/>
            <person name="Land M."/>
            <person name="Hauser L."/>
            <person name="Markowitz V."/>
            <person name="Cheng J.-F."/>
            <person name="Hugenholtz P."/>
            <person name="Woyke T."/>
            <person name="Wu D."/>
            <person name="Pukall R."/>
            <person name="Gehrich-Schroeter G."/>
            <person name="Schneider S."/>
            <person name="Klenk H.-P."/>
            <person name="Eisen J.A."/>
        </authorList>
    </citation>
    <scope>NUCLEOTIDE SEQUENCE [LARGE SCALE GENOMIC DNA]</scope>
    <source>
        <strain evidence="4">ATCC 700253 / DSM 10332 / NAL</strain>
    </source>
</reference>
<dbReference type="GO" id="GO:0046914">
    <property type="term" value="F:transition metal ion binding"/>
    <property type="evidence" value="ECO:0007669"/>
    <property type="project" value="InterPro"/>
</dbReference>
<dbReference type="Proteomes" id="UP000005439">
    <property type="component" value="Chromosome"/>
</dbReference>
<dbReference type="SUPFAM" id="SSF50037">
    <property type="entry name" value="C-terminal domain of transcriptional repressors"/>
    <property type="match status" value="1"/>
</dbReference>
<dbReference type="Pfam" id="PF04023">
    <property type="entry name" value="FeoA"/>
    <property type="match status" value="1"/>
</dbReference>
<dbReference type="SMART" id="SM00899">
    <property type="entry name" value="FeoA"/>
    <property type="match status" value="1"/>
</dbReference>
<dbReference type="KEGG" id="sap:Sulac_1328"/>
<feature type="domain" description="Ferrous iron transporter FeoA-like" evidence="2">
    <location>
        <begin position="1"/>
        <end position="71"/>
    </location>
</feature>
<organism evidence="3 4">
    <name type="scientific">Sulfobacillus acidophilus (strain ATCC 700253 / DSM 10332 / NAL)</name>
    <dbReference type="NCBI Taxonomy" id="679936"/>
    <lineage>
        <taxon>Bacteria</taxon>
        <taxon>Bacillati</taxon>
        <taxon>Bacillota</taxon>
        <taxon>Clostridia</taxon>
        <taxon>Eubacteriales</taxon>
        <taxon>Clostridiales Family XVII. Incertae Sedis</taxon>
        <taxon>Sulfobacillus</taxon>
    </lineage>
</organism>
<name>G8TVY1_SULAD</name>
<accession>G8TVY1</accession>
<dbReference type="InterPro" id="IPR007167">
    <property type="entry name" value="Fe-transptr_FeoA-like"/>
</dbReference>
<dbReference type="HOGENOM" id="CLU_186691_0_0_9"/>
<evidence type="ECO:0000259" key="2">
    <source>
        <dbReference type="SMART" id="SM00899"/>
    </source>
</evidence>
<evidence type="ECO:0000313" key="3">
    <source>
        <dbReference type="EMBL" id="AEW04825.1"/>
    </source>
</evidence>
<dbReference type="Gene3D" id="2.30.30.90">
    <property type="match status" value="1"/>
</dbReference>
<reference evidence="3 4" key="2">
    <citation type="journal article" date="2012" name="Stand. Genomic Sci.">
        <title>Complete genome sequence of the moderately thermophilic mineral-sulfide-oxidizing firmicute Sulfobacillus acidophilus type strain (NAL(T)).</title>
        <authorList>
            <person name="Anderson I."/>
            <person name="Chertkov O."/>
            <person name="Chen A."/>
            <person name="Saunders E."/>
            <person name="Lapidus A."/>
            <person name="Nolan M."/>
            <person name="Lucas S."/>
            <person name="Hammon N."/>
            <person name="Deshpande S."/>
            <person name="Cheng J.F."/>
            <person name="Han C."/>
            <person name="Tapia R."/>
            <person name="Goodwin L.A."/>
            <person name="Pitluck S."/>
            <person name="Liolios K."/>
            <person name="Pagani I."/>
            <person name="Ivanova N."/>
            <person name="Mikhailova N."/>
            <person name="Pati A."/>
            <person name="Palaniappan K."/>
            <person name="Land M."/>
            <person name="Pan C."/>
            <person name="Rohde M."/>
            <person name="Pukall R."/>
            <person name="Goker M."/>
            <person name="Detter J.C."/>
            <person name="Woyke T."/>
            <person name="Bristow J."/>
            <person name="Eisen J.A."/>
            <person name="Markowitz V."/>
            <person name="Hugenholtz P."/>
            <person name="Kyrpides N.C."/>
            <person name="Klenk H.P."/>
            <person name="Mavromatis K."/>
        </authorList>
    </citation>
    <scope>NUCLEOTIDE SEQUENCE [LARGE SCALE GENOMIC DNA]</scope>
    <source>
        <strain evidence="4">ATCC 700253 / DSM 10332 / NAL</strain>
    </source>
</reference>
<keyword evidence="4" id="KW-1185">Reference proteome</keyword>
<gene>
    <name evidence="3" type="ordered locus">Sulac_1328</name>
</gene>
<dbReference type="PATRIC" id="fig|679936.5.peg.1391"/>
<evidence type="ECO:0000256" key="1">
    <source>
        <dbReference type="ARBA" id="ARBA00023004"/>
    </source>
</evidence>
<keyword evidence="1" id="KW-0408">Iron</keyword>
<evidence type="ECO:0000313" key="4">
    <source>
        <dbReference type="Proteomes" id="UP000005439"/>
    </source>
</evidence>
<dbReference type="EMBL" id="CP003179">
    <property type="protein sequence ID" value="AEW04825.1"/>
    <property type="molecule type" value="Genomic_DNA"/>
</dbReference>
<proteinExistence type="predicted"/>